<dbReference type="Pfam" id="PF07729">
    <property type="entry name" value="FCD"/>
    <property type="match status" value="1"/>
</dbReference>
<dbReference type="InterPro" id="IPR011711">
    <property type="entry name" value="GntR_C"/>
</dbReference>
<accession>A0A399J7K4</accession>
<evidence type="ECO:0000313" key="6">
    <source>
        <dbReference type="EMBL" id="RII41471.1"/>
    </source>
</evidence>
<keyword evidence="2" id="KW-0238">DNA-binding</keyword>
<dbReference type="SUPFAM" id="SSF48008">
    <property type="entry name" value="GntR ligand-binding domain-like"/>
    <property type="match status" value="2"/>
</dbReference>
<evidence type="ECO:0000256" key="4">
    <source>
        <dbReference type="SAM" id="MobiDB-lite"/>
    </source>
</evidence>
<keyword evidence="3" id="KW-0804">Transcription</keyword>
<dbReference type="RefSeq" id="WP_119425493.1">
    <property type="nucleotide sequence ID" value="NZ_QQXK01000027.1"/>
</dbReference>
<dbReference type="CDD" id="cd07377">
    <property type="entry name" value="WHTH_GntR"/>
    <property type="match status" value="1"/>
</dbReference>
<dbReference type="PANTHER" id="PTHR43537">
    <property type="entry name" value="TRANSCRIPTIONAL REGULATOR, GNTR FAMILY"/>
    <property type="match status" value="1"/>
</dbReference>
<dbReference type="Pfam" id="PF00392">
    <property type="entry name" value="GntR"/>
    <property type="match status" value="1"/>
</dbReference>
<dbReference type="InterPro" id="IPR000524">
    <property type="entry name" value="Tscrpt_reg_HTH_GntR"/>
</dbReference>
<dbReference type="PRINTS" id="PR00035">
    <property type="entry name" value="HTHGNTR"/>
</dbReference>
<evidence type="ECO:0000256" key="2">
    <source>
        <dbReference type="ARBA" id="ARBA00023125"/>
    </source>
</evidence>
<evidence type="ECO:0000259" key="5">
    <source>
        <dbReference type="PROSITE" id="PS50949"/>
    </source>
</evidence>
<dbReference type="InterPro" id="IPR036390">
    <property type="entry name" value="WH_DNA-bd_sf"/>
</dbReference>
<dbReference type="PANTHER" id="PTHR43537:SF47">
    <property type="entry name" value="REGULATORY PROTEIN GNTR HTH"/>
    <property type="match status" value="1"/>
</dbReference>
<name>A0A399J7K4_9MICC</name>
<reference evidence="6 7" key="1">
    <citation type="submission" date="2018-07" db="EMBL/GenBank/DDBJ databases">
        <title>Arthrobacter sp. nov., isolated from raw cow's milk with high bacterial count.</title>
        <authorList>
            <person name="Hahne J."/>
            <person name="Isele D."/>
            <person name="Lipski A."/>
        </authorList>
    </citation>
    <scope>NUCLEOTIDE SEQUENCE [LARGE SCALE GENOMIC DNA]</scope>
    <source>
        <strain evidence="6 7">JZ R-35</strain>
    </source>
</reference>
<dbReference type="SMART" id="SM00345">
    <property type="entry name" value="HTH_GNTR"/>
    <property type="match status" value="1"/>
</dbReference>
<dbReference type="Gene3D" id="1.20.120.530">
    <property type="entry name" value="GntR ligand-binding domain-like"/>
    <property type="match status" value="1"/>
</dbReference>
<evidence type="ECO:0000256" key="1">
    <source>
        <dbReference type="ARBA" id="ARBA00023015"/>
    </source>
</evidence>
<dbReference type="InterPro" id="IPR036388">
    <property type="entry name" value="WH-like_DNA-bd_sf"/>
</dbReference>
<dbReference type="SMART" id="SM00895">
    <property type="entry name" value="FCD"/>
    <property type="match status" value="1"/>
</dbReference>
<feature type="region of interest" description="Disordered" evidence="4">
    <location>
        <begin position="173"/>
        <end position="195"/>
    </location>
</feature>
<dbReference type="AlphaFoldDB" id="A0A399J7K4"/>
<dbReference type="GO" id="GO:0003677">
    <property type="term" value="F:DNA binding"/>
    <property type="evidence" value="ECO:0007669"/>
    <property type="project" value="UniProtKB-KW"/>
</dbReference>
<evidence type="ECO:0000256" key="3">
    <source>
        <dbReference type="ARBA" id="ARBA00023163"/>
    </source>
</evidence>
<proteinExistence type="predicted"/>
<evidence type="ECO:0000313" key="7">
    <source>
        <dbReference type="Proteomes" id="UP000265419"/>
    </source>
</evidence>
<gene>
    <name evidence="6" type="ORF">DWB68_12695</name>
</gene>
<feature type="domain" description="HTH gntR-type" evidence="5">
    <location>
        <begin position="4"/>
        <end position="72"/>
    </location>
</feature>
<comment type="caution">
    <text evidence="6">The sequence shown here is derived from an EMBL/GenBank/DDBJ whole genome shotgun (WGS) entry which is preliminary data.</text>
</comment>
<keyword evidence="7" id="KW-1185">Reference proteome</keyword>
<dbReference type="Proteomes" id="UP000265419">
    <property type="component" value="Unassembled WGS sequence"/>
</dbReference>
<sequence length="259" mass="27627">MTSPTRGSAVLSTLRSRLKDGTWPVGTRLPGEHELAAELGVGRNTVREALRTLVNAGLLTARRGDGTYVIATDELEAALARRVDSEEAHRVLEVRGALEIETARLAATRATEADLADLRALLAERTDATARHDDAAFLRADLAFHEAVARASGNELLLELYLGVDRAATYARERRPGGATPGKATPGKAAPATSTPEPHALVWATEDVHRDHDLLLDAITARDPEAAAAAARHLIEASHRILDSPGAHTAPTDHPERTA</sequence>
<keyword evidence="1" id="KW-0805">Transcription regulation</keyword>
<dbReference type="PROSITE" id="PS50949">
    <property type="entry name" value="HTH_GNTR"/>
    <property type="match status" value="1"/>
</dbReference>
<organism evidence="6 7">
    <name type="scientific">Galactobacter valiniphilus</name>
    <dbReference type="NCBI Taxonomy" id="2676122"/>
    <lineage>
        <taxon>Bacteria</taxon>
        <taxon>Bacillati</taxon>
        <taxon>Actinomycetota</taxon>
        <taxon>Actinomycetes</taxon>
        <taxon>Micrococcales</taxon>
        <taxon>Micrococcaceae</taxon>
        <taxon>Galactobacter</taxon>
    </lineage>
</organism>
<protein>
    <submittedName>
        <fullName evidence="6">FadR family transcriptional regulator</fullName>
    </submittedName>
</protein>
<dbReference type="GO" id="GO:0003700">
    <property type="term" value="F:DNA-binding transcription factor activity"/>
    <property type="evidence" value="ECO:0007669"/>
    <property type="project" value="InterPro"/>
</dbReference>
<feature type="compositionally biased region" description="Low complexity" evidence="4">
    <location>
        <begin position="177"/>
        <end position="195"/>
    </location>
</feature>
<dbReference type="Gene3D" id="1.10.10.10">
    <property type="entry name" value="Winged helix-like DNA-binding domain superfamily/Winged helix DNA-binding domain"/>
    <property type="match status" value="1"/>
</dbReference>
<dbReference type="InterPro" id="IPR008920">
    <property type="entry name" value="TF_FadR/GntR_C"/>
</dbReference>
<dbReference type="SUPFAM" id="SSF46785">
    <property type="entry name" value="Winged helix' DNA-binding domain"/>
    <property type="match status" value="1"/>
</dbReference>
<dbReference type="EMBL" id="QQXK01000027">
    <property type="protein sequence ID" value="RII41471.1"/>
    <property type="molecule type" value="Genomic_DNA"/>
</dbReference>